<dbReference type="Gene3D" id="3.30.160.170">
    <property type="entry name" value="FlaG-like"/>
    <property type="match status" value="1"/>
</dbReference>
<keyword evidence="2" id="KW-1185">Reference proteome</keyword>
<gene>
    <name evidence="1" type="ORF">NBU54_09775</name>
</gene>
<name>A0AAW7THV7_9BACL</name>
<dbReference type="Proteomes" id="UP001176117">
    <property type="component" value="Unassembled WGS sequence"/>
</dbReference>
<dbReference type="RefSeq" id="WP_019417496.1">
    <property type="nucleotide sequence ID" value="NZ_CP012152.1"/>
</dbReference>
<keyword evidence="1" id="KW-0966">Cell projection</keyword>
<dbReference type="SUPFAM" id="SSF160214">
    <property type="entry name" value="FlaG-like"/>
    <property type="match status" value="1"/>
</dbReference>
<dbReference type="PANTHER" id="PTHR37166:SF1">
    <property type="entry name" value="PROTEIN FLAG"/>
    <property type="match status" value="1"/>
</dbReference>
<accession>A0AAW7THV7</accession>
<dbReference type="InterPro" id="IPR035924">
    <property type="entry name" value="FlaG-like_sf"/>
</dbReference>
<organism evidence="1 2">
    <name type="scientific">Anoxybacillus gonensis</name>
    <dbReference type="NCBI Taxonomy" id="198467"/>
    <lineage>
        <taxon>Bacteria</taxon>
        <taxon>Bacillati</taxon>
        <taxon>Bacillota</taxon>
        <taxon>Bacilli</taxon>
        <taxon>Bacillales</taxon>
        <taxon>Anoxybacillaceae</taxon>
        <taxon>Anoxybacillus</taxon>
    </lineage>
</organism>
<protein>
    <submittedName>
        <fullName evidence="1">Flagellar protein FlaG</fullName>
    </submittedName>
</protein>
<dbReference type="AlphaFoldDB" id="A0AAW7THV7"/>
<reference evidence="1" key="1">
    <citation type="submission" date="2022-05" db="EMBL/GenBank/DDBJ databases">
        <title>Genome-based reclassification of Anoxybacillus salavatliensis Cihan et al. as a later heterotypic synonym of Anoxybacillus gonensis Belduz et al. 2003.</title>
        <authorList>
            <person name="Inan Bektas K."/>
            <person name="Guler H.I."/>
            <person name="Belduz A.O."/>
            <person name="Canakci S."/>
        </authorList>
    </citation>
    <scope>NUCLEOTIDE SEQUENCE</scope>
    <source>
        <strain evidence="1">NCIMB 13933</strain>
    </source>
</reference>
<sequence length="112" mass="13049">MKITNSTILNDASMPHSKENLNVMKNILENENKQSVQLSKKTIEGAVDALNKFFDVHHRAVQFVIHEELEQYYVQVIDTETKEVIREIPPKKLLDAFYTMQKFLGMIIDEKI</sequence>
<proteinExistence type="predicted"/>
<dbReference type="EMBL" id="JAMOGB010000007">
    <property type="protein sequence ID" value="MDO0877950.1"/>
    <property type="molecule type" value="Genomic_DNA"/>
</dbReference>
<evidence type="ECO:0000313" key="1">
    <source>
        <dbReference type="EMBL" id="MDO0877950.1"/>
    </source>
</evidence>
<evidence type="ECO:0000313" key="2">
    <source>
        <dbReference type="Proteomes" id="UP001176117"/>
    </source>
</evidence>
<dbReference type="InterPro" id="IPR005186">
    <property type="entry name" value="FlaG"/>
</dbReference>
<dbReference type="Pfam" id="PF03646">
    <property type="entry name" value="FlaG"/>
    <property type="match status" value="1"/>
</dbReference>
<comment type="caution">
    <text evidence="1">The sequence shown here is derived from an EMBL/GenBank/DDBJ whole genome shotgun (WGS) entry which is preliminary data.</text>
</comment>
<dbReference type="PANTHER" id="PTHR37166">
    <property type="entry name" value="PROTEIN FLAG"/>
    <property type="match status" value="1"/>
</dbReference>
<keyword evidence="1" id="KW-0282">Flagellum</keyword>
<keyword evidence="1" id="KW-0969">Cilium</keyword>